<gene>
    <name evidence="2" type="ordered locus">RSal33209_3363</name>
</gene>
<sequence length="234" mass="24850">MLMRKKQFRRGRMLCASLAIGSLLIGGLVPAAIADDAAAPPDDLNVRFAGSLVGSSAYTTAGDESLRGSLRRNQGDEQQIVGTCVELKGTRQGLTFVPSDWSLGQGTANKNFIAELQFTPTSAPKNLSTLFSAGGNFYVRAEAGKFSYGFDSFDGQSWTKNSATAPYPALNQKHTLSLQYLPGEHNASLYVLLDGKQLPTVTGTKGFALAAGAENSIGFGNDVHPHGGDRPRHL</sequence>
<protein>
    <recommendedName>
        <fullName evidence="4">LamG domain-containing protein</fullName>
    </recommendedName>
</protein>
<dbReference type="Gene3D" id="2.60.120.200">
    <property type="match status" value="1"/>
</dbReference>
<dbReference type="KEGG" id="rsa:RSal33209_3363"/>
<evidence type="ECO:0008006" key="4">
    <source>
        <dbReference type="Google" id="ProtNLM"/>
    </source>
</evidence>
<dbReference type="STRING" id="288705.RSal33209_3363"/>
<keyword evidence="1" id="KW-0732">Signal</keyword>
<keyword evidence="3" id="KW-1185">Reference proteome</keyword>
<feature type="signal peptide" evidence="1">
    <location>
        <begin position="1"/>
        <end position="31"/>
    </location>
</feature>
<dbReference type="Proteomes" id="UP000002007">
    <property type="component" value="Chromosome"/>
</dbReference>
<evidence type="ECO:0000313" key="3">
    <source>
        <dbReference type="Proteomes" id="UP000002007"/>
    </source>
</evidence>
<reference evidence="3" key="1">
    <citation type="journal article" date="2008" name="J. Bacteriol.">
        <title>Genome sequence of the fish pathogen Renibacterium salmoninarum suggests reductive evolution away from an environmental Arthrobacter ancestor.</title>
        <authorList>
            <person name="Wiens G.D."/>
            <person name="Rockey D.D."/>
            <person name="Wu Z."/>
            <person name="Chang J."/>
            <person name="Levy R."/>
            <person name="Crane S."/>
            <person name="Chen D.S."/>
            <person name="Capri G.R."/>
            <person name="Burnett J.R."/>
            <person name="Sudheesh P.S."/>
            <person name="Schipma M.J."/>
            <person name="Burd H."/>
            <person name="Bhattacharyya A."/>
            <person name="Rhodes L.D."/>
            <person name="Kaul R."/>
            <person name="Strom M.S."/>
        </authorList>
    </citation>
    <scope>NUCLEOTIDE SEQUENCE [LARGE SCALE GENOMIC DNA]</scope>
    <source>
        <strain evidence="3">ATCC 33209 / DSM 20767 / JCM 11484 / NBRC 15589 / NCIMB 2235</strain>
    </source>
</reference>
<dbReference type="AlphaFoldDB" id="A9WV52"/>
<evidence type="ECO:0000256" key="1">
    <source>
        <dbReference type="SAM" id="SignalP"/>
    </source>
</evidence>
<proteinExistence type="predicted"/>
<dbReference type="eggNOG" id="COG3669">
    <property type="taxonomic scope" value="Bacteria"/>
</dbReference>
<feature type="chain" id="PRO_5038681890" description="LamG domain-containing protein" evidence="1">
    <location>
        <begin position="32"/>
        <end position="234"/>
    </location>
</feature>
<dbReference type="EMBL" id="CP000910">
    <property type="protein sequence ID" value="ABY25073.1"/>
    <property type="molecule type" value="Genomic_DNA"/>
</dbReference>
<accession>A9WV52</accession>
<evidence type="ECO:0000313" key="2">
    <source>
        <dbReference type="EMBL" id="ABY25073.1"/>
    </source>
</evidence>
<organism evidence="2 3">
    <name type="scientific">Renibacterium salmoninarum (strain ATCC 33209 / DSM 20767 / JCM 11484 / NBRC 15589 / NCIMB 2235)</name>
    <dbReference type="NCBI Taxonomy" id="288705"/>
    <lineage>
        <taxon>Bacteria</taxon>
        <taxon>Bacillati</taxon>
        <taxon>Actinomycetota</taxon>
        <taxon>Actinomycetes</taxon>
        <taxon>Micrococcales</taxon>
        <taxon>Micrococcaceae</taxon>
        <taxon>Renibacterium</taxon>
    </lineage>
</organism>
<name>A9WV52_RENSM</name>
<dbReference type="HOGENOM" id="CLU_1184286_0_0_11"/>